<dbReference type="OrthoDB" id="5337378at2759"/>
<dbReference type="PANTHER" id="PTHR11042:SF185">
    <property type="entry name" value="WEE1-LIKE PROTEIN KINASE"/>
    <property type="match status" value="1"/>
</dbReference>
<feature type="binding site" evidence="7">
    <location>
        <position position="271"/>
    </location>
    <ligand>
        <name>ATP</name>
        <dbReference type="ChEBI" id="CHEBI:30616"/>
    </ligand>
</feature>
<dbReference type="SUPFAM" id="SSF56112">
    <property type="entry name" value="Protein kinase-like (PK-like)"/>
    <property type="match status" value="1"/>
</dbReference>
<dbReference type="InterPro" id="IPR050339">
    <property type="entry name" value="CC_SR_Kinase"/>
</dbReference>
<dbReference type="GO" id="GO:0017148">
    <property type="term" value="P:negative regulation of translation"/>
    <property type="evidence" value="ECO:0007669"/>
    <property type="project" value="UniProtKB-KW"/>
</dbReference>
<evidence type="ECO:0000256" key="7">
    <source>
        <dbReference type="PROSITE-ProRule" id="PRU10141"/>
    </source>
</evidence>
<feature type="region of interest" description="Disordered" evidence="8">
    <location>
        <begin position="151"/>
        <end position="236"/>
    </location>
</feature>
<dbReference type="GO" id="GO:0005737">
    <property type="term" value="C:cytoplasm"/>
    <property type="evidence" value="ECO:0007669"/>
    <property type="project" value="TreeGrafter"/>
</dbReference>
<keyword evidence="5" id="KW-0652">Protein synthesis inhibitor</keyword>
<evidence type="ECO:0000256" key="3">
    <source>
        <dbReference type="ARBA" id="ARBA00022777"/>
    </source>
</evidence>
<protein>
    <recommendedName>
        <fullName evidence="9">Protein kinase domain-containing protein</fullName>
    </recommendedName>
</protein>
<evidence type="ECO:0000313" key="11">
    <source>
        <dbReference type="Proteomes" id="UP000355283"/>
    </source>
</evidence>
<comment type="similarity">
    <text evidence="6">Belongs to the protein kinase superfamily. Ser/Thr protein kinase family. GCN2 subfamily.</text>
</comment>
<dbReference type="AlphaFoldDB" id="A0A4D9CVB9"/>
<proteinExistence type="inferred from homology"/>
<dbReference type="GO" id="GO:0005524">
    <property type="term" value="F:ATP binding"/>
    <property type="evidence" value="ECO:0007669"/>
    <property type="project" value="UniProtKB-UniRule"/>
</dbReference>
<dbReference type="PANTHER" id="PTHR11042">
    <property type="entry name" value="EUKARYOTIC TRANSLATION INITIATION FACTOR 2-ALPHA KINASE EIF2-ALPHA KINASE -RELATED"/>
    <property type="match status" value="1"/>
</dbReference>
<dbReference type="SMART" id="SM00220">
    <property type="entry name" value="S_TKc"/>
    <property type="match status" value="1"/>
</dbReference>
<feature type="compositionally biased region" description="Basic residues" evidence="8">
    <location>
        <begin position="177"/>
        <end position="198"/>
    </location>
</feature>
<gene>
    <name evidence="10" type="ORF">NSK_007384</name>
</gene>
<keyword evidence="3" id="KW-0418">Kinase</keyword>
<dbReference type="GO" id="GO:0005634">
    <property type="term" value="C:nucleus"/>
    <property type="evidence" value="ECO:0007669"/>
    <property type="project" value="TreeGrafter"/>
</dbReference>
<dbReference type="EMBL" id="SDOX01000128">
    <property type="protein sequence ID" value="TFJ81423.1"/>
    <property type="molecule type" value="Genomic_DNA"/>
</dbReference>
<sequence>MSSMMMDLDDDDGPLKMEDEGGSGGSPGGSDDYILPRPPSPGGLQRKRTFTPVDDYETTCSPLPPLAPSSSSTSSDYKRNGRANCDFHLSRPIASPFSGRNSQHQPHSAPMGPPQAPLRESINRDFKRGYAMQDELGKNYFLDESPSDVMAFPPPTPYKPAHPGYAPASATRTPSSLHRHPHEPHFHHHPTHSSKRNGRSSNPCSTDKHRGSGAGPGSSGRRTSLHQGHGPTTPVSRFQTDFDVVRVIGSGCFGEVYRVRSRVDGVEYAVKCTRRRFRGPADRNRYLQEVKALAKVCAADSSEEVLHVVRYHQAWIEDERLFMQTELCEESLDGALQAGEKMGFEEVFDFMRQMLLALDVLHRHGLVHLDVKPGNIFIKAGVYKLGDFGLVASVNSSDGLGDSLVEGDSRYMSAELLQDGPKDLTKCDIFSLGATVYEMCRGRALPPNGEEWHALRSGHPPSLKGEPAVVVSDLMRVLAQMMAREPSQRPSAAVLLTHPRLRSKLERELLQEKMKSKKLVKALVQNQQQQSKGRKLERTQTY</sequence>
<keyword evidence="1" id="KW-0808">Transferase</keyword>
<evidence type="ECO:0000313" key="10">
    <source>
        <dbReference type="EMBL" id="TFJ81423.1"/>
    </source>
</evidence>
<evidence type="ECO:0000256" key="5">
    <source>
        <dbReference type="ARBA" id="ARBA00023193"/>
    </source>
</evidence>
<keyword evidence="4 7" id="KW-0067">ATP-binding</keyword>
<evidence type="ECO:0000256" key="6">
    <source>
        <dbReference type="ARBA" id="ARBA00037982"/>
    </source>
</evidence>
<evidence type="ECO:0000256" key="2">
    <source>
        <dbReference type="ARBA" id="ARBA00022741"/>
    </source>
</evidence>
<dbReference type="Proteomes" id="UP000355283">
    <property type="component" value="Unassembled WGS sequence"/>
</dbReference>
<reference evidence="10 11" key="1">
    <citation type="submission" date="2019-01" db="EMBL/GenBank/DDBJ databases">
        <title>Nuclear Genome Assembly of the Microalgal Biofuel strain Nannochloropsis salina CCMP1776.</title>
        <authorList>
            <person name="Hovde B."/>
        </authorList>
    </citation>
    <scope>NUCLEOTIDE SEQUENCE [LARGE SCALE GENOMIC DNA]</scope>
    <source>
        <strain evidence="10 11">CCMP1776</strain>
    </source>
</reference>
<name>A0A4D9CVB9_9STRA</name>
<dbReference type="PROSITE" id="PS00108">
    <property type="entry name" value="PROTEIN_KINASE_ST"/>
    <property type="match status" value="1"/>
</dbReference>
<keyword evidence="2 7" id="KW-0547">Nucleotide-binding</keyword>
<evidence type="ECO:0000259" key="9">
    <source>
        <dbReference type="PROSITE" id="PS50011"/>
    </source>
</evidence>
<feature type="domain" description="Protein kinase" evidence="9">
    <location>
        <begin position="242"/>
        <end position="501"/>
    </location>
</feature>
<dbReference type="PROSITE" id="PS00107">
    <property type="entry name" value="PROTEIN_KINASE_ATP"/>
    <property type="match status" value="1"/>
</dbReference>
<evidence type="ECO:0000256" key="1">
    <source>
        <dbReference type="ARBA" id="ARBA00022679"/>
    </source>
</evidence>
<dbReference type="InterPro" id="IPR000719">
    <property type="entry name" value="Prot_kinase_dom"/>
</dbReference>
<evidence type="ECO:0000256" key="4">
    <source>
        <dbReference type="ARBA" id="ARBA00022840"/>
    </source>
</evidence>
<evidence type="ECO:0000256" key="8">
    <source>
        <dbReference type="SAM" id="MobiDB-lite"/>
    </source>
</evidence>
<feature type="region of interest" description="Disordered" evidence="8">
    <location>
        <begin position="1"/>
        <end position="119"/>
    </location>
</feature>
<dbReference type="GO" id="GO:0004713">
    <property type="term" value="F:protein tyrosine kinase activity"/>
    <property type="evidence" value="ECO:0007669"/>
    <property type="project" value="TreeGrafter"/>
</dbReference>
<dbReference type="InterPro" id="IPR011009">
    <property type="entry name" value="Kinase-like_dom_sf"/>
</dbReference>
<comment type="caution">
    <text evidence="10">The sequence shown here is derived from an EMBL/GenBank/DDBJ whole genome shotgun (WGS) entry which is preliminary data.</text>
</comment>
<dbReference type="Gene3D" id="1.10.510.10">
    <property type="entry name" value="Transferase(Phosphotransferase) domain 1"/>
    <property type="match status" value="1"/>
</dbReference>
<dbReference type="PROSITE" id="PS50011">
    <property type="entry name" value="PROTEIN_KINASE_DOM"/>
    <property type="match status" value="1"/>
</dbReference>
<organism evidence="10 11">
    <name type="scientific">Nannochloropsis salina CCMP1776</name>
    <dbReference type="NCBI Taxonomy" id="1027361"/>
    <lineage>
        <taxon>Eukaryota</taxon>
        <taxon>Sar</taxon>
        <taxon>Stramenopiles</taxon>
        <taxon>Ochrophyta</taxon>
        <taxon>Eustigmatophyceae</taxon>
        <taxon>Eustigmatales</taxon>
        <taxon>Monodopsidaceae</taxon>
        <taxon>Microchloropsis</taxon>
        <taxon>Microchloropsis salina</taxon>
    </lineage>
</organism>
<dbReference type="Pfam" id="PF00069">
    <property type="entry name" value="Pkinase"/>
    <property type="match status" value="1"/>
</dbReference>
<dbReference type="Gene3D" id="3.30.200.20">
    <property type="entry name" value="Phosphorylase Kinase, domain 1"/>
    <property type="match status" value="1"/>
</dbReference>
<dbReference type="InterPro" id="IPR017441">
    <property type="entry name" value="Protein_kinase_ATP_BS"/>
</dbReference>
<accession>A0A4D9CVB9</accession>
<dbReference type="InterPro" id="IPR008271">
    <property type="entry name" value="Ser/Thr_kinase_AS"/>
</dbReference>
<keyword evidence="11" id="KW-1185">Reference proteome</keyword>